<sequence length="96" mass="10551">MAGGGCFLPRDGRGGRVERVFNDELQLLVVHRGEAGEGRHTDEPLHSLAHQLHPRVGSAAFNPKKEFTGDRSGQPSIGGNRRAFQDVNEFVFTQLL</sequence>
<reference evidence="2 3" key="1">
    <citation type="submission" date="2018-06" db="EMBL/GenBank/DDBJ databases">
        <title>NTM in soil in Japan.</title>
        <authorList>
            <person name="Ohya K."/>
        </authorList>
    </citation>
    <scope>NUCLEOTIDE SEQUENCE [LARGE SCALE GENOMIC DNA]</scope>
    <source>
        <strain evidence="2 3">GF76</strain>
    </source>
</reference>
<dbReference type="EMBL" id="QMEU01000050">
    <property type="protein sequence ID" value="RAU93509.1"/>
    <property type="molecule type" value="Genomic_DNA"/>
</dbReference>
<name>A0A329KEH7_9MYCO</name>
<protein>
    <submittedName>
        <fullName evidence="2">Uncharacterized protein</fullName>
    </submittedName>
</protein>
<comment type="caution">
    <text evidence="2">The sequence shown here is derived from an EMBL/GenBank/DDBJ whole genome shotgun (WGS) entry which is preliminary data.</text>
</comment>
<evidence type="ECO:0000256" key="1">
    <source>
        <dbReference type="SAM" id="MobiDB-lite"/>
    </source>
</evidence>
<evidence type="ECO:0000313" key="2">
    <source>
        <dbReference type="EMBL" id="RAU93509.1"/>
    </source>
</evidence>
<accession>A0A329KEH7</accession>
<dbReference type="AlphaFoldDB" id="A0A329KEH7"/>
<feature type="region of interest" description="Disordered" evidence="1">
    <location>
        <begin position="61"/>
        <end position="81"/>
    </location>
</feature>
<dbReference type="Proteomes" id="UP000250347">
    <property type="component" value="Unassembled WGS sequence"/>
</dbReference>
<gene>
    <name evidence="2" type="ORF">DQP58_16290</name>
</gene>
<evidence type="ECO:0000313" key="3">
    <source>
        <dbReference type="Proteomes" id="UP000250347"/>
    </source>
</evidence>
<organism evidence="2 3">
    <name type="scientific">Mycobacterium colombiense</name>
    <dbReference type="NCBI Taxonomy" id="339268"/>
    <lineage>
        <taxon>Bacteria</taxon>
        <taxon>Bacillati</taxon>
        <taxon>Actinomycetota</taxon>
        <taxon>Actinomycetes</taxon>
        <taxon>Mycobacteriales</taxon>
        <taxon>Mycobacteriaceae</taxon>
        <taxon>Mycobacterium</taxon>
        <taxon>Mycobacterium avium complex (MAC)</taxon>
    </lineage>
</organism>
<proteinExistence type="predicted"/>